<feature type="compositionally biased region" description="Basic and acidic residues" evidence="1">
    <location>
        <begin position="285"/>
        <end position="300"/>
    </location>
</feature>
<dbReference type="SUPFAM" id="SSF55486">
    <property type="entry name" value="Metalloproteases ('zincins'), catalytic domain"/>
    <property type="match status" value="1"/>
</dbReference>
<feature type="region of interest" description="Disordered" evidence="1">
    <location>
        <begin position="285"/>
        <end position="311"/>
    </location>
</feature>
<dbReference type="Proteomes" id="UP000799770">
    <property type="component" value="Unassembled WGS sequence"/>
</dbReference>
<feature type="compositionally biased region" description="Pro residues" evidence="1">
    <location>
        <begin position="484"/>
        <end position="495"/>
    </location>
</feature>
<dbReference type="EMBL" id="ML977347">
    <property type="protein sequence ID" value="KAF2108591.1"/>
    <property type="molecule type" value="Genomic_DNA"/>
</dbReference>
<evidence type="ECO:0000256" key="1">
    <source>
        <dbReference type="SAM" id="MobiDB-lite"/>
    </source>
</evidence>
<sequence length="511" mass="56851">MVAARLIASVLSLPLLAASLAVRQDDGDVHIQTTFQIDQGCSKDQTKIIEQGQKDALELAKAVFDDCSELKTTADHHKCINWESQAVADYFGPKAMNRGQRERIYDTFNKAIDTKRHFWSDWWNDRYVFVFCRDIRKACRDDSPGYTLTNDATHGYPYIVYCPAFFKSLSDHQTLVDKIKKDESGQKKLNVKNLRSRATTVLHEWLHIKGYSSTVCEGGCDDTDQWIGPNGNEKVQTYKAGRTKLLASKDVEKAARTNDNYAYFAMSMWMQKNFDTYPPYPKMWDNSKSRKDNEENEKSEPGNPDPTAPDTAALELEDSAQGDASTTNQPYAKETYPDWYWPVLENLDKPETPQLNVPAWEVPVLQVTPDVEAGHCQTDDQSSTIDDCYAALGQLTDSLNMVPPLSGGEGYEWAGISGNCVIQIHYTDNWKDCNATTADIHAHAQLIVEGCADGGKGKVGGYIPFTPEKCPGTIDVTVKNGEQPHPPTQPAPPSDQCPLDCDCSSGTALCS</sequence>
<keyword evidence="4" id="KW-1185">Reference proteome</keyword>
<feature type="region of interest" description="Disordered" evidence="1">
    <location>
        <begin position="477"/>
        <end position="496"/>
    </location>
</feature>
<evidence type="ECO:0008006" key="5">
    <source>
        <dbReference type="Google" id="ProtNLM"/>
    </source>
</evidence>
<evidence type="ECO:0000313" key="3">
    <source>
        <dbReference type="EMBL" id="KAF2108591.1"/>
    </source>
</evidence>
<protein>
    <recommendedName>
        <fullName evidence="5">Lysine-specific metallo-endopeptidase domain-containing protein</fullName>
    </recommendedName>
</protein>
<organism evidence="3 4">
    <name type="scientific">Lophiotrema nucula</name>
    <dbReference type="NCBI Taxonomy" id="690887"/>
    <lineage>
        <taxon>Eukaryota</taxon>
        <taxon>Fungi</taxon>
        <taxon>Dikarya</taxon>
        <taxon>Ascomycota</taxon>
        <taxon>Pezizomycotina</taxon>
        <taxon>Dothideomycetes</taxon>
        <taxon>Pleosporomycetidae</taxon>
        <taxon>Pleosporales</taxon>
        <taxon>Lophiotremataceae</taxon>
        <taxon>Lophiotrema</taxon>
    </lineage>
</organism>
<dbReference type="InterPro" id="IPR024079">
    <property type="entry name" value="MetalloPept_cat_dom_sf"/>
</dbReference>
<reference evidence="3" key="1">
    <citation type="journal article" date="2020" name="Stud. Mycol.">
        <title>101 Dothideomycetes genomes: a test case for predicting lifestyles and emergence of pathogens.</title>
        <authorList>
            <person name="Haridas S."/>
            <person name="Albert R."/>
            <person name="Binder M."/>
            <person name="Bloem J."/>
            <person name="Labutti K."/>
            <person name="Salamov A."/>
            <person name="Andreopoulos B."/>
            <person name="Baker S."/>
            <person name="Barry K."/>
            <person name="Bills G."/>
            <person name="Bluhm B."/>
            <person name="Cannon C."/>
            <person name="Castanera R."/>
            <person name="Culley D."/>
            <person name="Daum C."/>
            <person name="Ezra D."/>
            <person name="Gonzalez J."/>
            <person name="Henrissat B."/>
            <person name="Kuo A."/>
            <person name="Liang C."/>
            <person name="Lipzen A."/>
            <person name="Lutzoni F."/>
            <person name="Magnuson J."/>
            <person name="Mondo S."/>
            <person name="Nolan M."/>
            <person name="Ohm R."/>
            <person name="Pangilinan J."/>
            <person name="Park H.-J."/>
            <person name="Ramirez L."/>
            <person name="Alfaro M."/>
            <person name="Sun H."/>
            <person name="Tritt A."/>
            <person name="Yoshinaga Y."/>
            <person name="Zwiers L.-H."/>
            <person name="Turgeon B."/>
            <person name="Goodwin S."/>
            <person name="Spatafora J."/>
            <person name="Crous P."/>
            <person name="Grigoriev I."/>
        </authorList>
    </citation>
    <scope>NUCLEOTIDE SEQUENCE</scope>
    <source>
        <strain evidence="3">CBS 627.86</strain>
    </source>
</reference>
<evidence type="ECO:0000313" key="4">
    <source>
        <dbReference type="Proteomes" id="UP000799770"/>
    </source>
</evidence>
<dbReference type="Gene3D" id="3.40.390.10">
    <property type="entry name" value="Collagenase (Catalytic Domain)"/>
    <property type="match status" value="1"/>
</dbReference>
<keyword evidence="2" id="KW-0732">Signal</keyword>
<name>A0A6A5YR10_9PLEO</name>
<accession>A0A6A5YR10</accession>
<dbReference type="GO" id="GO:0008237">
    <property type="term" value="F:metallopeptidase activity"/>
    <property type="evidence" value="ECO:0007669"/>
    <property type="project" value="InterPro"/>
</dbReference>
<feature type="chain" id="PRO_5025669791" description="Lysine-specific metallo-endopeptidase domain-containing protein" evidence="2">
    <location>
        <begin position="22"/>
        <end position="511"/>
    </location>
</feature>
<gene>
    <name evidence="3" type="ORF">BDV96DRAFT_605644</name>
</gene>
<dbReference type="OrthoDB" id="3780976at2759"/>
<feature type="signal peptide" evidence="2">
    <location>
        <begin position="1"/>
        <end position="21"/>
    </location>
</feature>
<dbReference type="AlphaFoldDB" id="A0A6A5YR10"/>
<evidence type="ECO:0000256" key="2">
    <source>
        <dbReference type="SAM" id="SignalP"/>
    </source>
</evidence>
<proteinExistence type="predicted"/>